<feature type="coiled-coil region" evidence="18">
    <location>
        <begin position="530"/>
        <end position="601"/>
    </location>
</feature>
<feature type="region of interest" description="Disordered" evidence="19">
    <location>
        <begin position="373"/>
        <end position="396"/>
    </location>
</feature>
<dbReference type="InterPro" id="IPR027417">
    <property type="entry name" value="P-loop_NTPase"/>
</dbReference>
<evidence type="ECO:0000256" key="2">
    <source>
        <dbReference type="ARBA" id="ARBA00004300"/>
    </source>
</evidence>
<dbReference type="STRING" id="240159.A0A4U5V2I8"/>
<accession>A0A4U5V2I8</accession>
<reference evidence="21 22" key="1">
    <citation type="submission" date="2019-01" db="EMBL/GenBank/DDBJ databases">
        <title>Genome Assembly of Collichthys lucidus.</title>
        <authorList>
            <person name="Cai M."/>
            <person name="Xiao S."/>
        </authorList>
    </citation>
    <scope>NUCLEOTIDE SEQUENCE [LARGE SCALE GENOMIC DNA]</scope>
    <source>
        <strain evidence="21">JT15FE1705JMU</strain>
        <tissue evidence="21">Muscle</tissue>
    </source>
</reference>
<proteinExistence type="inferred from homology"/>
<dbReference type="GO" id="GO:0030659">
    <property type="term" value="C:cytoplasmic vesicle membrane"/>
    <property type="evidence" value="ECO:0007669"/>
    <property type="project" value="UniProtKB-SubCell"/>
</dbReference>
<evidence type="ECO:0000256" key="15">
    <source>
        <dbReference type="ARBA" id="ARBA00060102"/>
    </source>
</evidence>
<keyword evidence="9" id="KW-0965">Cell junction</keyword>
<evidence type="ECO:0000256" key="18">
    <source>
        <dbReference type="SAM" id="Coils"/>
    </source>
</evidence>
<keyword evidence="8 17" id="KW-0067">ATP-binding</keyword>
<dbReference type="PROSITE" id="PS50067">
    <property type="entry name" value="KINESIN_MOTOR_2"/>
    <property type="match status" value="1"/>
</dbReference>
<dbReference type="GO" id="GO:0005912">
    <property type="term" value="C:adherens junction"/>
    <property type="evidence" value="ECO:0007669"/>
    <property type="project" value="UniProtKB-SubCell"/>
</dbReference>
<feature type="domain" description="Kinesin motor" evidence="20">
    <location>
        <begin position="701"/>
        <end position="1008"/>
    </location>
</feature>
<evidence type="ECO:0000256" key="6">
    <source>
        <dbReference type="ARBA" id="ARBA00022701"/>
    </source>
</evidence>
<evidence type="ECO:0000313" key="21">
    <source>
        <dbReference type="EMBL" id="TKS81984.1"/>
    </source>
</evidence>
<dbReference type="GO" id="GO:0005874">
    <property type="term" value="C:microtubule"/>
    <property type="evidence" value="ECO:0007669"/>
    <property type="project" value="UniProtKB-KW"/>
</dbReference>
<evidence type="ECO:0000256" key="11">
    <source>
        <dbReference type="ARBA" id="ARBA00023136"/>
    </source>
</evidence>
<evidence type="ECO:0000256" key="13">
    <source>
        <dbReference type="ARBA" id="ARBA00023212"/>
    </source>
</evidence>
<dbReference type="InterPro" id="IPR001752">
    <property type="entry name" value="Kinesin_motor_dom"/>
</dbReference>
<name>A0A4U5V2I8_COLLU</name>
<evidence type="ECO:0000256" key="12">
    <source>
        <dbReference type="ARBA" id="ARBA00023175"/>
    </source>
</evidence>
<keyword evidence="7 17" id="KW-0547">Nucleotide-binding</keyword>
<organism evidence="21 22">
    <name type="scientific">Collichthys lucidus</name>
    <name type="common">Big head croaker</name>
    <name type="synonym">Sciaena lucida</name>
    <dbReference type="NCBI Taxonomy" id="240159"/>
    <lineage>
        <taxon>Eukaryota</taxon>
        <taxon>Metazoa</taxon>
        <taxon>Chordata</taxon>
        <taxon>Craniata</taxon>
        <taxon>Vertebrata</taxon>
        <taxon>Euteleostomi</taxon>
        <taxon>Actinopterygii</taxon>
        <taxon>Neopterygii</taxon>
        <taxon>Teleostei</taxon>
        <taxon>Neoteleostei</taxon>
        <taxon>Acanthomorphata</taxon>
        <taxon>Eupercaria</taxon>
        <taxon>Sciaenidae</taxon>
        <taxon>Collichthys</taxon>
    </lineage>
</organism>
<dbReference type="GO" id="GO:0007018">
    <property type="term" value="P:microtubule-based movement"/>
    <property type="evidence" value="ECO:0007669"/>
    <property type="project" value="InterPro"/>
</dbReference>
<dbReference type="SUPFAM" id="SSF52540">
    <property type="entry name" value="P-loop containing nucleoside triphosphate hydrolases"/>
    <property type="match status" value="1"/>
</dbReference>
<dbReference type="InterPro" id="IPR027640">
    <property type="entry name" value="Kinesin-like_fam"/>
</dbReference>
<keyword evidence="10 18" id="KW-0175">Coiled coil</keyword>
<keyword evidence="13" id="KW-0206">Cytoskeleton</keyword>
<evidence type="ECO:0000256" key="7">
    <source>
        <dbReference type="ARBA" id="ARBA00022741"/>
    </source>
</evidence>
<evidence type="ECO:0000256" key="3">
    <source>
        <dbReference type="ARBA" id="ARBA00004536"/>
    </source>
</evidence>
<evidence type="ECO:0000256" key="10">
    <source>
        <dbReference type="ARBA" id="ARBA00023054"/>
    </source>
</evidence>
<dbReference type="GO" id="GO:0003777">
    <property type="term" value="F:microtubule motor activity"/>
    <property type="evidence" value="ECO:0007669"/>
    <property type="project" value="InterPro"/>
</dbReference>
<dbReference type="GO" id="GO:0008017">
    <property type="term" value="F:microtubule binding"/>
    <property type="evidence" value="ECO:0007669"/>
    <property type="project" value="InterPro"/>
</dbReference>
<evidence type="ECO:0000256" key="4">
    <source>
        <dbReference type="ARBA" id="ARBA00022490"/>
    </source>
</evidence>
<dbReference type="InterPro" id="IPR036961">
    <property type="entry name" value="Kinesin_motor_dom_sf"/>
</dbReference>
<dbReference type="PROSITE" id="PS00411">
    <property type="entry name" value="KINESIN_MOTOR_1"/>
    <property type="match status" value="1"/>
</dbReference>
<keyword evidence="6" id="KW-0493">Microtubule</keyword>
<evidence type="ECO:0000256" key="19">
    <source>
        <dbReference type="SAM" id="MobiDB-lite"/>
    </source>
</evidence>
<evidence type="ECO:0000256" key="1">
    <source>
        <dbReference type="ARBA" id="ARBA00004284"/>
    </source>
</evidence>
<comment type="function">
    <text evidence="15">Minus-end microtubule-dependent motor protein. Involved in apically targeted transport. Required for zonula adherens maintenance.</text>
</comment>
<dbReference type="AlphaFoldDB" id="A0A4U5V2I8"/>
<feature type="region of interest" description="Disordered" evidence="19">
    <location>
        <begin position="212"/>
        <end position="271"/>
    </location>
</feature>
<keyword evidence="12 17" id="KW-0505">Motor protein</keyword>
<evidence type="ECO:0000313" key="22">
    <source>
        <dbReference type="Proteomes" id="UP000298787"/>
    </source>
</evidence>
<keyword evidence="22" id="KW-1185">Reference proteome</keyword>
<keyword evidence="11" id="KW-0472">Membrane</keyword>
<feature type="binding site" evidence="17">
    <location>
        <begin position="784"/>
        <end position="791"/>
    </location>
    <ligand>
        <name>ATP</name>
        <dbReference type="ChEBI" id="CHEBI:30616"/>
    </ligand>
</feature>
<dbReference type="Gene3D" id="3.40.850.10">
    <property type="entry name" value="Kinesin motor domain"/>
    <property type="match status" value="1"/>
</dbReference>
<dbReference type="CDD" id="cd01366">
    <property type="entry name" value="KISc_C_terminal"/>
    <property type="match status" value="1"/>
</dbReference>
<evidence type="ECO:0000256" key="8">
    <source>
        <dbReference type="ARBA" id="ARBA00022840"/>
    </source>
</evidence>
<keyword evidence="14" id="KW-0968">Cytoplasmic vesicle</keyword>
<sequence length="1025" mass="114119">MASCVTQWTTSCSNIILSATALYCSYRLFKNHRAPSVGLFLLGLSAALCIFHPSSSYLTSIQKEAEWAGEVLAPVLVSFDFLWLSEDRNTAHILLCGSCLLLGLCDWLSADALTVLTRCLGLSSLSCCLTVCLFASNALGALGGVALSLPLLVAQRVGTFAPLMSPAVTEGPVKWLLKGFMSVGCWASTQALIYIFYTVFKKVEEDALEGACGASSDETGPVSMETGSRRRDGHASRVGRRACAQLSESSSSSDSDEMSLSDEDEKDGPDIPACTPLAAFLSFKQEAEKRRASQVQLETTGKLSESPLVAVMSHLLTFLEQYSHFQQLQQQADQYRVQLKRHRVQHRHQMKALRASYRQRLRDKNSIISSLEEAISQQQTPSPLSEGESPSGEAATQAGLHRLVESLYGLQGERSKLRGELRLLHSQLEQKEKDRHSRIQAFQQQIDELKSCIEEREEELSRLRTATGATDSEKRVLCLSAENESLKQSLSVTQGLLQQLSTIPSQSSTMLIKYVTQTVEVESPATLKHLTKARQRNELLSEKLSSQNERCKQLEEHIRKSDEYSCNLQHKQYEREISKLREELLKEIGHLEERKEEAVKAAANCSAEHFQNLQDQFFSLQKRLTALPPTLRSMKTDYTSLRSQVRNFSDFYGAAISDAKKQISAAISEMSEANKDLLEKYRKEVALRRKYHEQLVELKGNIRVLCRVKPVLKEDQHEEDQSVVVSTDPNNESSLNVLNKGKGRIFELDKVFHPQATQEEVFQEIEPLVTSCIDGYQVCIFAYGQTGSGKTYTMEGSVENPGINQRALKHLFSEIEERKDMWSYTVTVSSVEIYNEVLRDLLSKDGDKLDIKINPDGQDSCTCRILATARRNRITFGTQMNQHSSRSHALLCITVQGTDLATGSKTTGKLNLVDLAGSERVWKSGAEGERLKEAQNINRSLLALGDVIQALRARQTHIPFRNSRLTYLLQDSLGKGSKTVMVVQVSALESNVGETLCSLKFAQRVCKVELGPAARKIESGGGQCD</sequence>
<keyword evidence="4" id="KW-0963">Cytoplasm</keyword>
<dbReference type="EMBL" id="CM014091">
    <property type="protein sequence ID" value="TKS81984.1"/>
    <property type="molecule type" value="Genomic_DNA"/>
</dbReference>
<feature type="coiled-coil region" evidence="18">
    <location>
        <begin position="414"/>
        <end position="466"/>
    </location>
</feature>
<comment type="subcellular location">
    <subcellularLocation>
        <location evidence="3">Cell junction</location>
        <location evidence="3">Adherens junction</location>
    </subcellularLocation>
    <subcellularLocation>
        <location evidence="2">Cytoplasm</location>
        <location evidence="2">Cytoskeleton</location>
        <location evidence="2">Microtubule organizing center</location>
        <location evidence="2">Centrosome</location>
    </subcellularLocation>
    <subcellularLocation>
        <location evidence="1">Cytoplasmic vesicle membrane</location>
        <topology evidence="1">Peripheral membrane protein</topology>
    </subcellularLocation>
</comment>
<dbReference type="PANTHER" id="PTHR47972:SF43">
    <property type="entry name" value="KINESIN-LIKE PROTEIN"/>
    <property type="match status" value="1"/>
</dbReference>
<comment type="similarity">
    <text evidence="17">Belongs to the TRAFAC class myosin-kinesin ATPase superfamily. Kinesin family.</text>
</comment>
<dbReference type="Pfam" id="PF00225">
    <property type="entry name" value="Kinesin"/>
    <property type="match status" value="1"/>
</dbReference>
<dbReference type="GO" id="GO:0005524">
    <property type="term" value="F:ATP binding"/>
    <property type="evidence" value="ECO:0007669"/>
    <property type="project" value="UniProtKB-UniRule"/>
</dbReference>
<evidence type="ECO:0000259" key="20">
    <source>
        <dbReference type="PROSITE" id="PS50067"/>
    </source>
</evidence>
<dbReference type="FunFam" id="3.40.850.10:FF:000022">
    <property type="entry name" value="Kinesin-like protein"/>
    <property type="match status" value="1"/>
</dbReference>
<dbReference type="PANTHER" id="PTHR47972">
    <property type="entry name" value="KINESIN-LIKE PROTEIN KLP-3"/>
    <property type="match status" value="1"/>
</dbReference>
<evidence type="ECO:0000256" key="16">
    <source>
        <dbReference type="ARBA" id="ARBA00073326"/>
    </source>
</evidence>
<gene>
    <name evidence="21" type="ORF">D9C73_016092</name>
</gene>
<evidence type="ECO:0000256" key="9">
    <source>
        <dbReference type="ARBA" id="ARBA00022949"/>
    </source>
</evidence>
<feature type="compositionally biased region" description="Low complexity" evidence="19">
    <location>
        <begin position="381"/>
        <end position="393"/>
    </location>
</feature>
<feature type="compositionally biased region" description="Acidic residues" evidence="19">
    <location>
        <begin position="254"/>
        <end position="267"/>
    </location>
</feature>
<dbReference type="Proteomes" id="UP000298787">
    <property type="component" value="Chromosome 14"/>
</dbReference>
<dbReference type="PRINTS" id="PR00380">
    <property type="entry name" value="KINESINHEAVY"/>
</dbReference>
<protein>
    <recommendedName>
        <fullName evidence="16">Kinesin-like protein KIFC3</fullName>
    </recommendedName>
</protein>
<dbReference type="GO" id="GO:0005813">
    <property type="term" value="C:centrosome"/>
    <property type="evidence" value="ECO:0007669"/>
    <property type="project" value="UniProtKB-SubCell"/>
</dbReference>
<dbReference type="GO" id="GO:0005871">
    <property type="term" value="C:kinesin complex"/>
    <property type="evidence" value="ECO:0007669"/>
    <property type="project" value="UniProtKB-ARBA"/>
</dbReference>
<evidence type="ECO:0000256" key="17">
    <source>
        <dbReference type="PROSITE-ProRule" id="PRU00283"/>
    </source>
</evidence>
<keyword evidence="5" id="KW-0597">Phosphoprotein</keyword>
<dbReference type="InterPro" id="IPR019821">
    <property type="entry name" value="Kinesin_motor_CS"/>
</dbReference>
<evidence type="ECO:0000256" key="14">
    <source>
        <dbReference type="ARBA" id="ARBA00023329"/>
    </source>
</evidence>
<evidence type="ECO:0000256" key="5">
    <source>
        <dbReference type="ARBA" id="ARBA00022553"/>
    </source>
</evidence>
<dbReference type="SMART" id="SM00129">
    <property type="entry name" value="KISc"/>
    <property type="match status" value="1"/>
</dbReference>